<dbReference type="AlphaFoldDB" id="A0A0F0KLL7"/>
<keyword evidence="3" id="KW-1185">Reference proteome</keyword>
<evidence type="ECO:0000313" key="2">
    <source>
        <dbReference type="EMBL" id="KJL21777.1"/>
    </source>
</evidence>
<dbReference type="Proteomes" id="UP000033572">
    <property type="component" value="Unassembled WGS sequence"/>
</dbReference>
<accession>A0A0F0KLL7</accession>
<feature type="domain" description="Schlafen AlbA-2" evidence="1">
    <location>
        <begin position="21"/>
        <end position="143"/>
    </location>
</feature>
<dbReference type="EMBL" id="JYIU01000040">
    <property type="protein sequence ID" value="KJL21777.1"/>
    <property type="molecule type" value="Genomic_DNA"/>
</dbReference>
<evidence type="ECO:0000259" key="1">
    <source>
        <dbReference type="Pfam" id="PF04326"/>
    </source>
</evidence>
<reference evidence="2 3" key="1">
    <citation type="submission" date="2015-02" db="EMBL/GenBank/DDBJ databases">
        <title>Draft genome sequences of ten Microbacterium spp. with emphasis on heavy metal contaminated environments.</title>
        <authorList>
            <person name="Corretto E."/>
        </authorList>
    </citation>
    <scope>NUCLEOTIDE SEQUENCE [LARGE SCALE GENOMIC DNA]</scope>
    <source>
        <strain evidence="2 3">DSM 12966</strain>
    </source>
</reference>
<dbReference type="RefSeq" id="WP_045254041.1">
    <property type="nucleotide sequence ID" value="NZ_CP031425.1"/>
</dbReference>
<sequence length="411" mass="46297">MWTPRTEHDIQLAIDEGNLAENYSLDVKQWSDVTANEKGRRETARDLASFSIGGGALLFGVAEDTKERTFTRVPFALAGEAERIEQIAATRIDPPLPIRVTDIPSDADPSTGYLLVEIPPSPHAPHMSDGRYYARGDRTKRQLTDAEVVRLHQDRRKERELVEEALTAWVSRNMSLDGGQKHAHLHLAAVPLSNYREDALEHIARAHDQQQAVTLFVEVEAGLARSLLPFQPTLQDGHRWVAREAGAAWTTLDEEGKLAESWFDERSLLDAEIHDDGSFRVLMGGLSDYVASEGTQRAVFFEVGLISWVWRAVLLAQAVSEEMDYRGPWGVGLYVDGLKGQVSWAVEERKGRFLRQRYVYPLDTYEAVTTTHLVELEGHGDDVVNRLVRKLIQGFRSYDEVTDLIRGGRRT</sequence>
<dbReference type="InterPro" id="IPR007421">
    <property type="entry name" value="Schlafen_AlbA_2_dom"/>
</dbReference>
<organism evidence="2 3">
    <name type="scientific">Microbacterium foliorum</name>
    <dbReference type="NCBI Taxonomy" id="104336"/>
    <lineage>
        <taxon>Bacteria</taxon>
        <taxon>Bacillati</taxon>
        <taxon>Actinomycetota</taxon>
        <taxon>Actinomycetes</taxon>
        <taxon>Micrococcales</taxon>
        <taxon>Microbacteriaceae</taxon>
        <taxon>Microbacterium</taxon>
    </lineage>
</organism>
<name>A0A0F0KLL7_9MICO</name>
<dbReference type="InterPro" id="IPR038461">
    <property type="entry name" value="Schlafen_AlbA_2_dom_sf"/>
</dbReference>
<comment type="caution">
    <text evidence="2">The sequence shown here is derived from an EMBL/GenBank/DDBJ whole genome shotgun (WGS) entry which is preliminary data.</text>
</comment>
<evidence type="ECO:0000313" key="3">
    <source>
        <dbReference type="Proteomes" id="UP000033572"/>
    </source>
</evidence>
<protein>
    <submittedName>
        <fullName evidence="2">Divergent AAA domain protein</fullName>
    </submittedName>
</protein>
<dbReference type="KEGG" id="mfol:DXT68_00215"/>
<dbReference type="PATRIC" id="fig|104336.4.peg.1718"/>
<dbReference type="GeneID" id="94442810"/>
<proteinExistence type="predicted"/>
<dbReference type="Gene3D" id="3.30.950.30">
    <property type="entry name" value="Schlafen, AAA domain"/>
    <property type="match status" value="1"/>
</dbReference>
<dbReference type="Pfam" id="PF04326">
    <property type="entry name" value="SLFN_AlbA_2"/>
    <property type="match status" value="1"/>
</dbReference>
<gene>
    <name evidence="2" type="ORF">RN50_01678</name>
</gene>